<dbReference type="AlphaFoldDB" id="A6P1K0"/>
<reference evidence="2 3" key="2">
    <citation type="submission" date="2007-06" db="EMBL/GenBank/DDBJ databases">
        <title>Draft genome sequence of Pseudoflavonifractor capillosus ATCC 29799.</title>
        <authorList>
            <person name="Sudarsanam P."/>
            <person name="Ley R."/>
            <person name="Guruge J."/>
            <person name="Turnbaugh P.J."/>
            <person name="Mahowald M."/>
            <person name="Liep D."/>
            <person name="Gordon J."/>
        </authorList>
    </citation>
    <scope>NUCLEOTIDE SEQUENCE [LARGE SCALE GENOMIC DNA]</scope>
    <source>
        <strain evidence="2 3">ATCC 29799</strain>
    </source>
</reference>
<feature type="compositionally biased region" description="Polar residues" evidence="1">
    <location>
        <begin position="56"/>
        <end position="74"/>
    </location>
</feature>
<evidence type="ECO:0000313" key="2">
    <source>
        <dbReference type="EMBL" id="EDM97892.1"/>
    </source>
</evidence>
<organism evidence="2 3">
    <name type="scientific">Pseudoflavonifractor capillosus ATCC 29799</name>
    <dbReference type="NCBI Taxonomy" id="411467"/>
    <lineage>
        <taxon>Bacteria</taxon>
        <taxon>Bacillati</taxon>
        <taxon>Bacillota</taxon>
        <taxon>Clostridia</taxon>
        <taxon>Eubacteriales</taxon>
        <taxon>Oscillospiraceae</taxon>
        <taxon>Pseudoflavonifractor</taxon>
    </lineage>
</organism>
<comment type="caution">
    <text evidence="2">The sequence shown here is derived from an EMBL/GenBank/DDBJ whole genome shotgun (WGS) entry which is preliminary data.</text>
</comment>
<dbReference type="Proteomes" id="UP000003639">
    <property type="component" value="Unassembled WGS sequence"/>
</dbReference>
<accession>A6P1K0</accession>
<dbReference type="EMBL" id="AAXG02000047">
    <property type="protein sequence ID" value="EDM97892.1"/>
    <property type="molecule type" value="Genomic_DNA"/>
</dbReference>
<gene>
    <name evidence="2" type="ORF">BACCAP_04367</name>
</gene>
<keyword evidence="3" id="KW-1185">Reference proteome</keyword>
<feature type="region of interest" description="Disordered" evidence="1">
    <location>
        <begin position="48"/>
        <end position="96"/>
    </location>
</feature>
<dbReference type="STRING" id="411467.BACCAP_04367"/>
<protein>
    <submittedName>
        <fullName evidence="2">Uncharacterized protein</fullName>
    </submittedName>
</protein>
<evidence type="ECO:0000256" key="1">
    <source>
        <dbReference type="SAM" id="MobiDB-lite"/>
    </source>
</evidence>
<name>A6P1K0_9FIRM</name>
<sequence>MSKKIRRLERRALQPFVYGSVVVRAGQLVSAPGAEVMAAGGEKAEKMVAEGATELDQPQNDAADTQKQAQSGQHNKGAALVCGQAEEDGAGQKDAA</sequence>
<proteinExistence type="predicted"/>
<reference evidence="2 3" key="1">
    <citation type="submission" date="2007-04" db="EMBL/GenBank/DDBJ databases">
        <authorList>
            <person name="Fulton L."/>
            <person name="Clifton S."/>
            <person name="Fulton B."/>
            <person name="Xu J."/>
            <person name="Minx P."/>
            <person name="Pepin K.H."/>
            <person name="Johnson M."/>
            <person name="Thiruvilangam P."/>
            <person name="Bhonagiri V."/>
            <person name="Nash W.E."/>
            <person name="Mardis E.R."/>
            <person name="Wilson R.K."/>
        </authorList>
    </citation>
    <scope>NUCLEOTIDE SEQUENCE [LARGE SCALE GENOMIC DNA]</scope>
    <source>
        <strain evidence="2 3">ATCC 29799</strain>
    </source>
</reference>
<evidence type="ECO:0000313" key="3">
    <source>
        <dbReference type="Proteomes" id="UP000003639"/>
    </source>
</evidence>